<dbReference type="AlphaFoldDB" id="A0A1I8AEI7"/>
<dbReference type="InterPro" id="IPR027235">
    <property type="entry name" value="PFD2"/>
</dbReference>
<dbReference type="PANTHER" id="PTHR13303">
    <property type="entry name" value="PREFOLDIN SUBUNIT 2"/>
    <property type="match status" value="1"/>
</dbReference>
<evidence type="ECO:0000256" key="3">
    <source>
        <dbReference type="ARBA" id="ARBA00023186"/>
    </source>
</evidence>
<dbReference type="GO" id="GO:0051082">
    <property type="term" value="F:unfolded protein binding"/>
    <property type="evidence" value="ECO:0007669"/>
    <property type="project" value="InterPro"/>
</dbReference>
<dbReference type="Proteomes" id="UP000095287">
    <property type="component" value="Unplaced"/>
</dbReference>
<dbReference type="Gene3D" id="1.10.287.370">
    <property type="match status" value="1"/>
</dbReference>
<evidence type="ECO:0000256" key="1">
    <source>
        <dbReference type="ARBA" id="ARBA00008045"/>
    </source>
</evidence>
<proteinExistence type="inferred from homology"/>
<keyword evidence="3" id="KW-0143">Chaperone</keyword>
<dbReference type="WBParaSite" id="L893_g4804.t1">
    <property type="protein sequence ID" value="L893_g4804.t1"/>
    <property type="gene ID" value="L893_g4804"/>
</dbReference>
<evidence type="ECO:0000313" key="5">
    <source>
        <dbReference type="Proteomes" id="UP000095287"/>
    </source>
</evidence>
<dbReference type="SUPFAM" id="SSF46579">
    <property type="entry name" value="Prefoldin"/>
    <property type="match status" value="1"/>
</dbReference>
<dbReference type="Pfam" id="PF01920">
    <property type="entry name" value="Prefoldin_2"/>
    <property type="match status" value="1"/>
</dbReference>
<keyword evidence="5" id="KW-1185">Reference proteome</keyword>
<evidence type="ECO:0000256" key="4">
    <source>
        <dbReference type="ARBA" id="ARBA00024667"/>
    </source>
</evidence>
<organism evidence="5 6">
    <name type="scientific">Steinernema glaseri</name>
    <dbReference type="NCBI Taxonomy" id="37863"/>
    <lineage>
        <taxon>Eukaryota</taxon>
        <taxon>Metazoa</taxon>
        <taxon>Ecdysozoa</taxon>
        <taxon>Nematoda</taxon>
        <taxon>Chromadorea</taxon>
        <taxon>Rhabditida</taxon>
        <taxon>Tylenchina</taxon>
        <taxon>Panagrolaimomorpha</taxon>
        <taxon>Strongyloidoidea</taxon>
        <taxon>Steinernematidae</taxon>
        <taxon>Steinernema</taxon>
    </lineage>
</organism>
<protein>
    <submittedName>
        <fullName evidence="6">Prefoldin subunit 2</fullName>
    </submittedName>
</protein>
<accession>A0A1I8AEI7</accession>
<comment type="subunit">
    <text evidence="2">Heterohexamer of two PFD-alpha type and four PFD-beta type subunits.</text>
</comment>
<dbReference type="InterPro" id="IPR009053">
    <property type="entry name" value="Prefoldin"/>
</dbReference>
<comment type="similarity">
    <text evidence="1">Belongs to the prefoldin subunit beta family.</text>
</comment>
<dbReference type="InterPro" id="IPR002777">
    <property type="entry name" value="PFD_beta-like"/>
</dbReference>
<evidence type="ECO:0000313" key="6">
    <source>
        <dbReference type="WBParaSite" id="L893_g4804.t1"/>
    </source>
</evidence>
<evidence type="ECO:0000256" key="2">
    <source>
        <dbReference type="ARBA" id="ARBA00011695"/>
    </source>
</evidence>
<dbReference type="GO" id="GO:0016272">
    <property type="term" value="C:prefoldin complex"/>
    <property type="evidence" value="ECO:0007669"/>
    <property type="project" value="InterPro"/>
</dbReference>
<comment type="function">
    <text evidence="4">Binds specifically to cytosolic chaperonin (c-CPN) and transfers target proteins to it. Binds to nascent polypeptide chain and promotes folding in an environment in which there are many competing pathways for nonnative proteins.</text>
</comment>
<dbReference type="GO" id="GO:0006457">
    <property type="term" value="P:protein folding"/>
    <property type="evidence" value="ECO:0007669"/>
    <property type="project" value="InterPro"/>
</dbReference>
<name>A0A1I8AEI7_9BILA</name>
<reference evidence="6" key="1">
    <citation type="submission" date="2016-11" db="UniProtKB">
        <authorList>
            <consortium name="WormBaseParasite"/>
        </authorList>
    </citation>
    <scope>IDENTIFICATION</scope>
</reference>
<sequence length="136" mass="15805">MANPDVNEEEAQRAIVEHFQKLRKQQQQISQVMTSLDADIREYDNVLNVIREFEPERKCYREVSGTLVCFTAAELVPMMEKIVQNQKDQKELKKKELVEKGIEIDGYRKEHNIRFLSQEEALALQRANGAEAVAQK</sequence>